<evidence type="ECO:0000256" key="8">
    <source>
        <dbReference type="ARBA" id="ARBA00022527"/>
    </source>
</evidence>
<evidence type="ECO:0000256" key="1">
    <source>
        <dbReference type="ARBA" id="ARBA00001946"/>
    </source>
</evidence>
<comment type="subcellular location">
    <subcellularLocation>
        <location evidence="4">Chromosome</location>
    </subcellularLocation>
    <subcellularLocation>
        <location evidence="3">Cytoplasm</location>
        <location evidence="3">Cytoskeleton</location>
        <location evidence="3">Spindle</location>
    </subcellularLocation>
    <subcellularLocation>
        <location evidence="2">Nucleus</location>
    </subcellularLocation>
</comment>
<dbReference type="GO" id="GO:0000278">
    <property type="term" value="P:mitotic cell cycle"/>
    <property type="evidence" value="ECO:0007669"/>
    <property type="project" value="TreeGrafter"/>
</dbReference>
<evidence type="ECO:0000256" key="14">
    <source>
        <dbReference type="ARBA" id="ARBA00023212"/>
    </source>
</evidence>
<gene>
    <name evidence="25" type="primary">haspin</name>
</gene>
<evidence type="ECO:0000313" key="24">
    <source>
        <dbReference type="Proteomes" id="UP000515152"/>
    </source>
</evidence>
<evidence type="ECO:0000256" key="6">
    <source>
        <dbReference type="ARBA" id="ARBA00022454"/>
    </source>
</evidence>
<evidence type="ECO:0000256" key="9">
    <source>
        <dbReference type="ARBA" id="ARBA00022553"/>
    </source>
</evidence>
<dbReference type="GO" id="GO:1901991">
    <property type="term" value="P:negative regulation of mitotic cell cycle phase transition"/>
    <property type="evidence" value="ECO:0007669"/>
    <property type="project" value="UniProtKB-ARBA"/>
</dbReference>
<dbReference type="GO" id="GO:0005524">
    <property type="term" value="F:ATP binding"/>
    <property type="evidence" value="ECO:0007669"/>
    <property type="project" value="UniProtKB-UniRule"/>
</dbReference>
<feature type="region of interest" description="Disordered" evidence="22">
    <location>
        <begin position="134"/>
        <end position="156"/>
    </location>
</feature>
<evidence type="ECO:0000256" key="10">
    <source>
        <dbReference type="ARBA" id="ARBA00022679"/>
    </source>
</evidence>
<evidence type="ECO:0000256" key="4">
    <source>
        <dbReference type="ARBA" id="ARBA00004286"/>
    </source>
</evidence>
<evidence type="ECO:0000256" key="22">
    <source>
        <dbReference type="SAM" id="MobiDB-lite"/>
    </source>
</evidence>
<evidence type="ECO:0000313" key="25">
    <source>
        <dbReference type="RefSeq" id="XP_012674310.2"/>
    </source>
</evidence>
<evidence type="ECO:0000256" key="17">
    <source>
        <dbReference type="ARBA" id="ARBA00048679"/>
    </source>
</evidence>
<dbReference type="FunFam" id="3.30.200.20:FF:000409">
    <property type="entry name" value="serine/threonine-protein kinase haspin"/>
    <property type="match status" value="1"/>
</dbReference>
<feature type="binding site" evidence="21">
    <location>
        <position position="941"/>
    </location>
    <ligand>
        <name>ATP</name>
        <dbReference type="ChEBI" id="CHEBI:30616"/>
    </ligand>
</feature>
<dbReference type="SUPFAM" id="SSF56112">
    <property type="entry name" value="Protein kinase-like (PK-like)"/>
    <property type="match status" value="1"/>
</dbReference>
<evidence type="ECO:0000256" key="13">
    <source>
        <dbReference type="ARBA" id="ARBA00022840"/>
    </source>
</evidence>
<dbReference type="Proteomes" id="UP000515152">
    <property type="component" value="Chromosome 22"/>
</dbReference>
<feature type="region of interest" description="Disordered" evidence="22">
    <location>
        <begin position="577"/>
        <end position="603"/>
    </location>
</feature>
<feature type="region of interest" description="Disordered" evidence="22">
    <location>
        <begin position="649"/>
        <end position="693"/>
    </location>
</feature>
<dbReference type="InterPro" id="IPR024604">
    <property type="entry name" value="GSG2_C"/>
</dbReference>
<dbReference type="Pfam" id="PF12330">
    <property type="entry name" value="Haspin_kinase"/>
    <property type="match status" value="1"/>
</dbReference>
<feature type="compositionally biased region" description="Polar residues" evidence="22">
    <location>
        <begin position="749"/>
        <end position="758"/>
    </location>
</feature>
<dbReference type="Gene3D" id="3.30.200.20">
    <property type="entry name" value="Phosphorylase Kinase, domain 1"/>
    <property type="match status" value="1"/>
</dbReference>
<feature type="compositionally biased region" description="Basic and acidic residues" evidence="22">
    <location>
        <begin position="362"/>
        <end position="385"/>
    </location>
</feature>
<feature type="compositionally biased region" description="Basic residues" evidence="22">
    <location>
        <begin position="680"/>
        <end position="693"/>
    </location>
</feature>
<comment type="catalytic activity">
    <reaction evidence="16">
        <text>L-threonyl-[protein] + ATP = O-phospho-L-threonyl-[protein] + ADP + H(+)</text>
        <dbReference type="Rhea" id="RHEA:46608"/>
        <dbReference type="Rhea" id="RHEA-COMP:11060"/>
        <dbReference type="Rhea" id="RHEA-COMP:11605"/>
        <dbReference type="ChEBI" id="CHEBI:15378"/>
        <dbReference type="ChEBI" id="CHEBI:30013"/>
        <dbReference type="ChEBI" id="CHEBI:30616"/>
        <dbReference type="ChEBI" id="CHEBI:61977"/>
        <dbReference type="ChEBI" id="CHEBI:456216"/>
        <dbReference type="EC" id="2.7.11.1"/>
    </reaction>
</comment>
<evidence type="ECO:0000256" key="18">
    <source>
        <dbReference type="ARBA" id="ARBA00053811"/>
    </source>
</evidence>
<evidence type="ECO:0000256" key="7">
    <source>
        <dbReference type="ARBA" id="ARBA00022490"/>
    </source>
</evidence>
<dbReference type="OrthoDB" id="21018at2759"/>
<dbReference type="PANTHER" id="PTHR24419:SF18">
    <property type="entry name" value="SERINE_THREONINE-PROTEIN KINASE HASPIN"/>
    <property type="match status" value="1"/>
</dbReference>
<keyword evidence="8" id="KW-0723">Serine/threonine-protein kinase</keyword>
<dbReference type="PROSITE" id="PS00107">
    <property type="entry name" value="PROTEIN_KINASE_ATP"/>
    <property type="match status" value="1"/>
</dbReference>
<keyword evidence="15" id="KW-0539">Nucleus</keyword>
<comment type="function">
    <text evidence="18">Serine/threonine-protein kinase that phosphorylates histone H3 at 'Thr-3' (H3T3ph) during mitosis. May act through H3T3ph to both position and modulate activation of AURKB and other components of the chromosomal passenger complex (CPC) at centromeres to ensure proper chromatid cohesion, metaphase alignment and normal progression through the cell cycle.</text>
</comment>
<dbReference type="GO" id="GO:0051276">
    <property type="term" value="P:chromosome organization"/>
    <property type="evidence" value="ECO:0007669"/>
    <property type="project" value="UniProtKB-ARBA"/>
</dbReference>
<comment type="cofactor">
    <cofactor evidence="1">
        <name>Mg(2+)</name>
        <dbReference type="ChEBI" id="CHEBI:18420"/>
    </cofactor>
</comment>
<keyword evidence="6" id="KW-0158">Chromosome</keyword>
<dbReference type="GO" id="GO:0005819">
    <property type="term" value="C:spindle"/>
    <property type="evidence" value="ECO:0007669"/>
    <property type="project" value="UniProtKB-SubCell"/>
</dbReference>
<protein>
    <recommendedName>
        <fullName evidence="19">Serine/threonine-protein kinase haspin</fullName>
        <ecNumber evidence="5">2.7.11.1</ecNumber>
    </recommendedName>
    <alternativeName>
        <fullName evidence="20">Germ cell-specific gene 2 protein</fullName>
    </alternativeName>
</protein>
<proteinExistence type="predicted"/>
<keyword evidence="9" id="KW-0597">Phosphoprotein</keyword>
<dbReference type="KEGG" id="char:105892569"/>
<evidence type="ECO:0000256" key="21">
    <source>
        <dbReference type="PROSITE-ProRule" id="PRU10141"/>
    </source>
</evidence>
<feature type="compositionally biased region" description="Basic residues" evidence="22">
    <location>
        <begin position="59"/>
        <end position="74"/>
    </location>
</feature>
<dbReference type="InterPro" id="IPR011009">
    <property type="entry name" value="Kinase-like_dom_sf"/>
</dbReference>
<dbReference type="RefSeq" id="XP_012674310.2">
    <property type="nucleotide sequence ID" value="XM_012818856.3"/>
</dbReference>
<feature type="region of interest" description="Disordered" evidence="22">
    <location>
        <begin position="258"/>
        <end position="434"/>
    </location>
</feature>
<feature type="compositionally biased region" description="Low complexity" evidence="22">
    <location>
        <begin position="278"/>
        <end position="287"/>
    </location>
</feature>
<organism evidence="24 25">
    <name type="scientific">Clupea harengus</name>
    <name type="common">Atlantic herring</name>
    <dbReference type="NCBI Taxonomy" id="7950"/>
    <lineage>
        <taxon>Eukaryota</taxon>
        <taxon>Metazoa</taxon>
        <taxon>Chordata</taxon>
        <taxon>Craniata</taxon>
        <taxon>Vertebrata</taxon>
        <taxon>Euteleostomi</taxon>
        <taxon>Actinopterygii</taxon>
        <taxon>Neopterygii</taxon>
        <taxon>Teleostei</taxon>
        <taxon>Clupei</taxon>
        <taxon>Clupeiformes</taxon>
        <taxon>Clupeoidei</taxon>
        <taxon>Clupeidae</taxon>
        <taxon>Clupea</taxon>
    </lineage>
</organism>
<evidence type="ECO:0000256" key="16">
    <source>
        <dbReference type="ARBA" id="ARBA00047899"/>
    </source>
</evidence>
<keyword evidence="14" id="KW-0206">Cytoskeleton</keyword>
<dbReference type="GO" id="GO:0005694">
    <property type="term" value="C:chromosome"/>
    <property type="evidence" value="ECO:0007669"/>
    <property type="project" value="UniProtKB-SubCell"/>
</dbReference>
<dbReference type="SMART" id="SM01331">
    <property type="entry name" value="DUF3635"/>
    <property type="match status" value="1"/>
</dbReference>
<keyword evidence="7" id="KW-0963">Cytoplasm</keyword>
<dbReference type="InterPro" id="IPR017441">
    <property type="entry name" value="Protein_kinase_ATP_BS"/>
</dbReference>
<feature type="domain" description="Protein kinase" evidence="23">
    <location>
        <begin position="913"/>
        <end position="1227"/>
    </location>
</feature>
<keyword evidence="13 21" id="KW-0067">ATP-binding</keyword>
<dbReference type="PANTHER" id="PTHR24419">
    <property type="entry name" value="INTERLEUKIN-1 RECEPTOR-ASSOCIATED KINASE"/>
    <property type="match status" value="1"/>
</dbReference>
<dbReference type="AlphaFoldDB" id="A0A6P3VK25"/>
<evidence type="ECO:0000256" key="15">
    <source>
        <dbReference type="ARBA" id="ARBA00023242"/>
    </source>
</evidence>
<dbReference type="GO" id="GO:0005634">
    <property type="term" value="C:nucleus"/>
    <property type="evidence" value="ECO:0007669"/>
    <property type="project" value="UniProtKB-SubCell"/>
</dbReference>
<keyword evidence="10" id="KW-0808">Transferase</keyword>
<dbReference type="EC" id="2.7.11.1" evidence="5"/>
<keyword evidence="11 21" id="KW-0547">Nucleotide-binding</keyword>
<evidence type="ECO:0000256" key="12">
    <source>
        <dbReference type="ARBA" id="ARBA00022777"/>
    </source>
</evidence>
<dbReference type="CTD" id="83903"/>
<keyword evidence="12" id="KW-0418">Kinase</keyword>
<feature type="compositionally biased region" description="Polar residues" evidence="22">
    <location>
        <begin position="259"/>
        <end position="272"/>
    </location>
</feature>
<evidence type="ECO:0000259" key="23">
    <source>
        <dbReference type="PROSITE" id="PS50011"/>
    </source>
</evidence>
<accession>A0A6P3VK25</accession>
<dbReference type="GO" id="GO:0072354">
    <property type="term" value="F:histone H3T3 kinase activity"/>
    <property type="evidence" value="ECO:0007669"/>
    <property type="project" value="TreeGrafter"/>
</dbReference>
<dbReference type="GO" id="GO:0005737">
    <property type="term" value="C:cytoplasm"/>
    <property type="evidence" value="ECO:0007669"/>
    <property type="project" value="TreeGrafter"/>
</dbReference>
<dbReference type="InterPro" id="IPR000719">
    <property type="entry name" value="Prot_kinase_dom"/>
</dbReference>
<evidence type="ECO:0000256" key="20">
    <source>
        <dbReference type="ARBA" id="ARBA00081741"/>
    </source>
</evidence>
<keyword evidence="24" id="KW-1185">Reference proteome</keyword>
<sequence>MSSDTFGRNVRPLFMRTYGRTKAVRKVDTWLSPDYRKNAFSSTDVSDPSIAEANDSSVKLKKRKNKGSAKTTRAAKKKAMSNLKESDSDEENVFPTDAVPKTTVTRLRNPPRVPMRKGAERKRLSSMSENELPMAVTRRQKKATRLLSTSESEEDSLMKNPMVTSVLPRQQRSELENSAYPGTRGKFVTSRRRVRSVKLKGPSSKPPLQVLRSSLTLNSSDDFVGAAPALPRAVTHRKRLPRVPLRGGRARALLREESASLNASSDDPSLSSHAPLFSSTPSVLSRRPPSRRQDPSVSGIHFNPEDSATDVELPQPQQRGPPVHVRALPHRRLRETMALQPRPGVSLETTGGADGGGSNITEQKHTAAHSRTDIHLAPAERHSQVVEEEEEEVVVVSSLAEPSSPQKQPSQLEKEEEEPSSRAEGIGQTEELTPEEHQLSLELFSQVDGEDGVQGGESVSQEASGFVTAETRLSSLVEMLKERCRTVSPMVMLPRAYLSPTLDTSSMIHSMGETFSSCLDRSPADDRCAGGRAGGRPGPVIVLSSSELSSLCSEVPPTPAAIPSPDKAEMMVEHGEEKEGAAAGREVGDVGDVEEEERSSGEGHEAAAIEVLVQRLKARCVSSQPVVLLDSVRLSPFLLRHHGIASLVPAPEGSGSDSSGAVPPNATPSSSSSDVEPHSKAHAPPKRCPKRRLSVTFPKVSADEASSPERTLLAGQCKQLAGRAGTGRKACVSGLSANRWSKRDVAQWERNQGSQTSARSRHAHDSLDLGRAAVAKHGKEPMSSWLALPITPVRAEQLNISSILAGLSPDASLSTHMWSRLKAALSVHKKKTAFITPRRLALTGIQSPALQRLNASQDIFASPSCTTLSRVVQRSPSSSLLSVEDISDAEKVYQECQQEGPLTFDECIPPPRMKLCRKIGEGTFGEVFSTTNPDGQPVALKIIPVEGKQKVNEEDQKTFGEILHEMIISKELSSLDQKENNRTNGFISLNNLHCVQGTYPLQLLNAWDKFDKQRGSENDRPDFFGEEQFFLVLEFEFGGSDLENMNGKLSSLAQAKSILQQVTAALAVAERALCFEHRDLHWGNILVKTTKQKECSYLLNGQTHSIVTRGVQVNIIDYSLSRMEIDGLTVSCDISADEELFMGQGDYQFDIYRKMREENSNEWSEYHPHTNVLWLHYLTDKLLGMKYKSSAQGAQARALKSSLCAFHGDLLAFQSATDVLQHSSLFH</sequence>
<dbReference type="GeneID" id="105892569"/>
<evidence type="ECO:0000256" key="3">
    <source>
        <dbReference type="ARBA" id="ARBA00004186"/>
    </source>
</evidence>
<evidence type="ECO:0000256" key="5">
    <source>
        <dbReference type="ARBA" id="ARBA00012513"/>
    </source>
</evidence>
<dbReference type="PROSITE" id="PS50011">
    <property type="entry name" value="PROTEIN_KINASE_DOM"/>
    <property type="match status" value="1"/>
</dbReference>
<evidence type="ECO:0000256" key="11">
    <source>
        <dbReference type="ARBA" id="ARBA00022741"/>
    </source>
</evidence>
<dbReference type="Gene3D" id="1.10.510.10">
    <property type="entry name" value="Transferase(Phosphotransferase) domain 1"/>
    <property type="match status" value="1"/>
</dbReference>
<feature type="region of interest" description="Disordered" evidence="22">
    <location>
        <begin position="746"/>
        <end position="765"/>
    </location>
</feature>
<dbReference type="SMART" id="SM00220">
    <property type="entry name" value="S_TKc"/>
    <property type="match status" value="1"/>
</dbReference>
<dbReference type="FunFam" id="1.10.510.10:FF:000401">
    <property type="entry name" value="serine/threonine-protein kinase haspin"/>
    <property type="match status" value="1"/>
</dbReference>
<dbReference type="GO" id="GO:0035556">
    <property type="term" value="P:intracellular signal transduction"/>
    <property type="evidence" value="ECO:0007669"/>
    <property type="project" value="TreeGrafter"/>
</dbReference>
<evidence type="ECO:0000256" key="19">
    <source>
        <dbReference type="ARBA" id="ARBA00069281"/>
    </source>
</evidence>
<evidence type="ECO:0000256" key="2">
    <source>
        <dbReference type="ARBA" id="ARBA00004123"/>
    </source>
</evidence>
<reference evidence="25" key="1">
    <citation type="submission" date="2025-08" db="UniProtKB">
        <authorList>
            <consortium name="RefSeq"/>
        </authorList>
    </citation>
    <scope>IDENTIFICATION</scope>
</reference>
<name>A0A6P3VK25_CLUHA</name>
<comment type="catalytic activity">
    <reaction evidence="17">
        <text>L-seryl-[protein] + ATP = O-phospho-L-seryl-[protein] + ADP + H(+)</text>
        <dbReference type="Rhea" id="RHEA:17989"/>
        <dbReference type="Rhea" id="RHEA-COMP:9863"/>
        <dbReference type="Rhea" id="RHEA-COMP:11604"/>
        <dbReference type="ChEBI" id="CHEBI:15378"/>
        <dbReference type="ChEBI" id="CHEBI:29999"/>
        <dbReference type="ChEBI" id="CHEBI:30616"/>
        <dbReference type="ChEBI" id="CHEBI:83421"/>
        <dbReference type="ChEBI" id="CHEBI:456216"/>
        <dbReference type="EC" id="2.7.11.1"/>
    </reaction>
</comment>
<feature type="region of interest" description="Disordered" evidence="22">
    <location>
        <begin position="41"/>
        <end position="74"/>
    </location>
</feature>